<keyword evidence="1" id="KW-1188">Viral release from host cell</keyword>
<keyword evidence="2 5" id="KW-0645">Protease</keyword>
<gene>
    <name evidence="5" type="ORF">GCM10008942_13990</name>
</gene>
<sequence length="163" mass="17942">MPLIHTLRRPLSRRVAPLRLATLGPDEFEGYASLFGVADGGGDIVMPGAFAATLRRRPPHRVRMLYQHTAAEPLGVWQDIREDTCGLYVRGRLVLDVQRAREVRSLFADGALDGLSIGFRTVRARKSGVHRLLTEIELWEISVVTFPLLAGSSVTAVGADARQ</sequence>
<dbReference type="GO" id="GO:0006508">
    <property type="term" value="P:proteolysis"/>
    <property type="evidence" value="ECO:0007669"/>
    <property type="project" value="UniProtKB-KW"/>
</dbReference>
<evidence type="ECO:0000313" key="6">
    <source>
        <dbReference type="Proteomes" id="UP001499951"/>
    </source>
</evidence>
<proteinExistence type="predicted"/>
<evidence type="ECO:0000259" key="4">
    <source>
        <dbReference type="Pfam" id="PF04586"/>
    </source>
</evidence>
<evidence type="ECO:0000256" key="2">
    <source>
        <dbReference type="ARBA" id="ARBA00022670"/>
    </source>
</evidence>
<protein>
    <submittedName>
        <fullName evidence="5">HK97 family phage prohead protease</fullName>
    </submittedName>
</protein>
<reference evidence="6" key="1">
    <citation type="journal article" date="2019" name="Int. J. Syst. Evol. Microbiol.">
        <title>The Global Catalogue of Microorganisms (GCM) 10K type strain sequencing project: providing services to taxonomists for standard genome sequencing and annotation.</title>
        <authorList>
            <consortium name="The Broad Institute Genomics Platform"/>
            <consortium name="The Broad Institute Genome Sequencing Center for Infectious Disease"/>
            <person name="Wu L."/>
            <person name="Ma J."/>
        </authorList>
    </citation>
    <scope>NUCLEOTIDE SEQUENCE [LARGE SCALE GENOMIC DNA]</scope>
    <source>
        <strain evidence="6">JCM 15089</strain>
    </source>
</reference>
<dbReference type="SUPFAM" id="SSF50789">
    <property type="entry name" value="Herpes virus serine proteinase, assemblin"/>
    <property type="match status" value="1"/>
</dbReference>
<dbReference type="RefSeq" id="WP_166933134.1">
    <property type="nucleotide sequence ID" value="NZ_BAAADD010000003.1"/>
</dbReference>
<dbReference type="EMBL" id="BAAADD010000003">
    <property type="protein sequence ID" value="GAA0566709.1"/>
    <property type="molecule type" value="Genomic_DNA"/>
</dbReference>
<keyword evidence="3" id="KW-0378">Hydrolase</keyword>
<dbReference type="InterPro" id="IPR054613">
    <property type="entry name" value="Peptidase_S78_dom"/>
</dbReference>
<dbReference type="GO" id="GO:0008233">
    <property type="term" value="F:peptidase activity"/>
    <property type="evidence" value="ECO:0007669"/>
    <property type="project" value="UniProtKB-KW"/>
</dbReference>
<comment type="caution">
    <text evidence="5">The sequence shown here is derived from an EMBL/GenBank/DDBJ whole genome shotgun (WGS) entry which is preliminary data.</text>
</comment>
<keyword evidence="6" id="KW-1185">Reference proteome</keyword>
<evidence type="ECO:0000256" key="1">
    <source>
        <dbReference type="ARBA" id="ARBA00022612"/>
    </source>
</evidence>
<dbReference type="InterPro" id="IPR006433">
    <property type="entry name" value="Prohead_protease"/>
</dbReference>
<accession>A0ABP3PMG5</accession>
<feature type="domain" description="Prohead serine protease" evidence="4">
    <location>
        <begin position="27"/>
        <end position="157"/>
    </location>
</feature>
<name>A0ABP3PMG5_9PROT</name>
<dbReference type="NCBIfam" id="TIGR01543">
    <property type="entry name" value="proheadase_HK97"/>
    <property type="match status" value="1"/>
</dbReference>
<evidence type="ECO:0000256" key="3">
    <source>
        <dbReference type="ARBA" id="ARBA00022801"/>
    </source>
</evidence>
<dbReference type="Proteomes" id="UP001499951">
    <property type="component" value="Unassembled WGS sequence"/>
</dbReference>
<dbReference type="Pfam" id="PF04586">
    <property type="entry name" value="Peptidase_S78"/>
    <property type="match status" value="1"/>
</dbReference>
<evidence type="ECO:0000313" key="5">
    <source>
        <dbReference type="EMBL" id="GAA0566709.1"/>
    </source>
</evidence>
<organism evidence="5 6">
    <name type="scientific">Rhizomicrobium electricum</name>
    <dbReference type="NCBI Taxonomy" id="480070"/>
    <lineage>
        <taxon>Bacteria</taxon>
        <taxon>Pseudomonadati</taxon>
        <taxon>Pseudomonadota</taxon>
        <taxon>Alphaproteobacteria</taxon>
        <taxon>Micropepsales</taxon>
        <taxon>Micropepsaceae</taxon>
        <taxon>Rhizomicrobium</taxon>
    </lineage>
</organism>